<evidence type="ECO:0000313" key="8">
    <source>
        <dbReference type="Proteomes" id="UP000634136"/>
    </source>
</evidence>
<dbReference type="EMBL" id="JAAIUW010000013">
    <property type="protein sequence ID" value="KAF7803837.1"/>
    <property type="molecule type" value="Genomic_DNA"/>
</dbReference>
<reference evidence="7" key="1">
    <citation type="submission" date="2020-09" db="EMBL/GenBank/DDBJ databases">
        <title>Genome-Enabled Discovery of Anthraquinone Biosynthesis in Senna tora.</title>
        <authorList>
            <person name="Kang S.-H."/>
            <person name="Pandey R.P."/>
            <person name="Lee C.-M."/>
            <person name="Sim J.-S."/>
            <person name="Jeong J.-T."/>
            <person name="Choi B.-S."/>
            <person name="Jung M."/>
            <person name="Ginzburg D."/>
            <person name="Zhao K."/>
            <person name="Won S.Y."/>
            <person name="Oh T.-J."/>
            <person name="Yu Y."/>
            <person name="Kim N.-H."/>
            <person name="Lee O.R."/>
            <person name="Lee T.-H."/>
            <person name="Bashyal P."/>
            <person name="Kim T.-S."/>
            <person name="Lee W.-H."/>
            <person name="Kawkins C."/>
            <person name="Kim C.-K."/>
            <person name="Kim J.S."/>
            <person name="Ahn B.O."/>
            <person name="Rhee S.Y."/>
            <person name="Sohng J.K."/>
        </authorList>
    </citation>
    <scope>NUCLEOTIDE SEQUENCE</scope>
    <source>
        <tissue evidence="7">Leaf</tissue>
    </source>
</reference>
<dbReference type="SUPFAM" id="SSF47459">
    <property type="entry name" value="HLH, helix-loop-helix DNA-binding domain"/>
    <property type="match status" value="1"/>
</dbReference>
<dbReference type="InterPro" id="IPR036638">
    <property type="entry name" value="HLH_DNA-bd_sf"/>
</dbReference>
<protein>
    <submittedName>
        <fullName evidence="7">Transcription factor bHLH91-like</fullName>
    </submittedName>
</protein>
<keyword evidence="2" id="KW-0805">Transcription regulation</keyword>
<evidence type="ECO:0000256" key="4">
    <source>
        <dbReference type="ARBA" id="ARBA00023242"/>
    </source>
</evidence>
<feature type="region of interest" description="Disordered" evidence="5">
    <location>
        <begin position="226"/>
        <end position="260"/>
    </location>
</feature>
<dbReference type="AlphaFoldDB" id="A0A834SN69"/>
<keyword evidence="3" id="KW-0804">Transcription</keyword>
<evidence type="ECO:0000256" key="5">
    <source>
        <dbReference type="SAM" id="MobiDB-lite"/>
    </source>
</evidence>
<comment type="subcellular location">
    <subcellularLocation>
        <location evidence="1">Nucleus</location>
    </subcellularLocation>
</comment>
<dbReference type="InterPro" id="IPR045895">
    <property type="entry name" value="bHLH91-like"/>
</dbReference>
<dbReference type="PANTHER" id="PTHR46834:SF1">
    <property type="entry name" value="TRANSCRIPTION FACTOR BHLH10"/>
    <property type="match status" value="1"/>
</dbReference>
<dbReference type="OrthoDB" id="1932168at2759"/>
<comment type="caution">
    <text evidence="7">The sequence shown here is derived from an EMBL/GenBank/DDBJ whole genome shotgun (WGS) entry which is preliminary data.</text>
</comment>
<dbReference type="GO" id="GO:0006355">
    <property type="term" value="P:regulation of DNA-templated transcription"/>
    <property type="evidence" value="ECO:0007669"/>
    <property type="project" value="InterPro"/>
</dbReference>
<evidence type="ECO:0000259" key="6">
    <source>
        <dbReference type="PROSITE" id="PS50888"/>
    </source>
</evidence>
<evidence type="ECO:0000256" key="1">
    <source>
        <dbReference type="ARBA" id="ARBA00004123"/>
    </source>
</evidence>
<accession>A0A834SN69</accession>
<feature type="domain" description="BHLH" evidence="6">
    <location>
        <begin position="285"/>
        <end position="334"/>
    </location>
</feature>
<sequence>MAEGAVSQDSFPQTVAAPLPPSPPLMAAGNGLEENLRHCVEELSYHHHQHNPPRPDDASAFATSVEIAHPQHPVLNMGNSYNNETVGTHLVQHVIDVLSYEHSSWDPSVQEFQDLVYANHYHDQQQQQFQQMEAQSYNNSSSILGPSPDLLNLNLLHLPRSSANSSLLANSTQKIPANFQNSIGFLGELSMGVDTASASSVMYDPLFHFNLPPQPPAPLKELFQSPPRGYSLPPSSRNGGSLFGGGDDTEGNGIVYQDGDGSQLDNNGVLEFNTGTACVAKGREGKGTKHVATEKQRREQLNGKYHVLRSLIPNPTKADRASVVGDAIGYIRELIRTVNELKLLVEKKRFGRDRCKRHKGEDDASENCNMKSFGDPDGCIRTSWLQRKSKDTEVDVRIIDDEVTIKLVQRRKISCLLFVSEVLDELELDLHHVAGGHVGEYCSFLFNSKINEGSSIYASAIANKVIEVLDREGTTTTHDCHGKYNFALEKQRREREELNGKYTVLRTLIPKLTKVDRESVMKLEE</sequence>
<feature type="region of interest" description="Disordered" evidence="5">
    <location>
        <begin position="1"/>
        <end position="27"/>
    </location>
</feature>
<dbReference type="PANTHER" id="PTHR46834">
    <property type="entry name" value="TRANSCRIPTION FACTOR BHLH91"/>
    <property type="match status" value="1"/>
</dbReference>
<dbReference type="Proteomes" id="UP000634136">
    <property type="component" value="Unassembled WGS sequence"/>
</dbReference>
<keyword evidence="8" id="KW-1185">Reference proteome</keyword>
<evidence type="ECO:0000256" key="2">
    <source>
        <dbReference type="ARBA" id="ARBA00023015"/>
    </source>
</evidence>
<gene>
    <name evidence="7" type="ORF">G2W53_042948</name>
</gene>
<evidence type="ECO:0000313" key="7">
    <source>
        <dbReference type="EMBL" id="KAF7803837.1"/>
    </source>
</evidence>
<dbReference type="GO" id="GO:0046983">
    <property type="term" value="F:protein dimerization activity"/>
    <property type="evidence" value="ECO:0007669"/>
    <property type="project" value="InterPro"/>
</dbReference>
<dbReference type="Gene3D" id="4.10.280.10">
    <property type="entry name" value="Helix-loop-helix DNA-binding domain"/>
    <property type="match status" value="1"/>
</dbReference>
<proteinExistence type="predicted"/>
<keyword evidence="4" id="KW-0539">Nucleus</keyword>
<dbReference type="SMART" id="SM00353">
    <property type="entry name" value="HLH"/>
    <property type="match status" value="1"/>
</dbReference>
<dbReference type="InterPro" id="IPR011598">
    <property type="entry name" value="bHLH_dom"/>
</dbReference>
<dbReference type="GO" id="GO:0048658">
    <property type="term" value="P:anther wall tapetum development"/>
    <property type="evidence" value="ECO:0007669"/>
    <property type="project" value="InterPro"/>
</dbReference>
<dbReference type="Pfam" id="PF00010">
    <property type="entry name" value="HLH"/>
    <property type="match status" value="1"/>
</dbReference>
<dbReference type="GO" id="GO:0005634">
    <property type="term" value="C:nucleus"/>
    <property type="evidence" value="ECO:0007669"/>
    <property type="project" value="UniProtKB-SubCell"/>
</dbReference>
<organism evidence="7 8">
    <name type="scientific">Senna tora</name>
    <dbReference type="NCBI Taxonomy" id="362788"/>
    <lineage>
        <taxon>Eukaryota</taxon>
        <taxon>Viridiplantae</taxon>
        <taxon>Streptophyta</taxon>
        <taxon>Embryophyta</taxon>
        <taxon>Tracheophyta</taxon>
        <taxon>Spermatophyta</taxon>
        <taxon>Magnoliopsida</taxon>
        <taxon>eudicotyledons</taxon>
        <taxon>Gunneridae</taxon>
        <taxon>Pentapetalae</taxon>
        <taxon>rosids</taxon>
        <taxon>fabids</taxon>
        <taxon>Fabales</taxon>
        <taxon>Fabaceae</taxon>
        <taxon>Caesalpinioideae</taxon>
        <taxon>Cassia clade</taxon>
        <taxon>Senna</taxon>
    </lineage>
</organism>
<name>A0A834SN69_9FABA</name>
<dbReference type="CDD" id="cd18918">
    <property type="entry name" value="bHLH_AtMYC1_like"/>
    <property type="match status" value="1"/>
</dbReference>
<dbReference type="PROSITE" id="PS50888">
    <property type="entry name" value="BHLH"/>
    <property type="match status" value="1"/>
</dbReference>
<evidence type="ECO:0000256" key="3">
    <source>
        <dbReference type="ARBA" id="ARBA00023163"/>
    </source>
</evidence>
<dbReference type="InterPro" id="IPR045896">
    <property type="entry name" value="MYC1-like_bHLH"/>
</dbReference>